<protein>
    <recommendedName>
        <fullName evidence="1">ATP phosphoribosyltransferase</fullName>
    </recommendedName>
</protein>
<evidence type="ECO:0000256" key="1">
    <source>
        <dbReference type="ARBA" id="ARBA00020998"/>
    </source>
</evidence>
<accession>A0A0N1HGC9</accession>
<keyword evidence="4" id="KW-1185">Reference proteome</keyword>
<dbReference type="PANTHER" id="PTHR41774">
    <property type="match status" value="1"/>
</dbReference>
<dbReference type="SUPFAM" id="SSF102705">
    <property type="entry name" value="NIF3 (NGG1p interacting factor 3)-like"/>
    <property type="match status" value="1"/>
</dbReference>
<dbReference type="Proteomes" id="UP000038010">
    <property type="component" value="Unassembled WGS sequence"/>
</dbReference>
<gene>
    <name evidence="3" type="ORF">AB675_1393</name>
</gene>
<reference evidence="3 4" key="1">
    <citation type="submission" date="2015-06" db="EMBL/GenBank/DDBJ databases">
        <title>Draft genome of the ant-associated black yeast Phialophora attae CBS 131958.</title>
        <authorList>
            <person name="Moreno L.F."/>
            <person name="Stielow B.J."/>
            <person name="de Hoog S."/>
            <person name="Vicente V.A."/>
            <person name="Weiss V.A."/>
            <person name="de Vries M."/>
            <person name="Cruz L.M."/>
            <person name="Souza E.M."/>
        </authorList>
    </citation>
    <scope>NUCLEOTIDE SEQUENCE [LARGE SCALE GENOMIC DNA]</scope>
    <source>
        <strain evidence="3 4">CBS 131958</strain>
    </source>
</reference>
<evidence type="ECO:0000313" key="4">
    <source>
        <dbReference type="Proteomes" id="UP000038010"/>
    </source>
</evidence>
<dbReference type="InterPro" id="IPR015867">
    <property type="entry name" value="N-reg_PII/ATP_PRibTrfase_C"/>
</dbReference>
<feature type="region of interest" description="Disordered" evidence="2">
    <location>
        <begin position="68"/>
        <end position="87"/>
    </location>
</feature>
<dbReference type="OrthoDB" id="15981at2759"/>
<dbReference type="GeneID" id="28733159"/>
<comment type="caution">
    <text evidence="3">The sequence shown here is derived from an EMBL/GenBank/DDBJ whole genome shotgun (WGS) entry which is preliminary data.</text>
</comment>
<evidence type="ECO:0000313" key="3">
    <source>
        <dbReference type="EMBL" id="KPI34443.1"/>
    </source>
</evidence>
<dbReference type="GO" id="GO:0016787">
    <property type="term" value="F:hydrolase activity"/>
    <property type="evidence" value="ECO:0007669"/>
    <property type="project" value="UniProtKB-KW"/>
</dbReference>
<dbReference type="InterPro" id="IPR036069">
    <property type="entry name" value="DUF34/NIF3_sf"/>
</dbReference>
<keyword evidence="3" id="KW-0378">Hydrolase</keyword>
<dbReference type="VEuPathDB" id="FungiDB:AB675_1393"/>
<dbReference type="STRING" id="1664694.A0A0N1HGC9"/>
<dbReference type="AlphaFoldDB" id="A0A0N1HGC9"/>
<dbReference type="RefSeq" id="XP_017994406.1">
    <property type="nucleotide sequence ID" value="XM_018141279.1"/>
</dbReference>
<organism evidence="3 4">
    <name type="scientific">Cyphellophora attinorum</name>
    <dbReference type="NCBI Taxonomy" id="1664694"/>
    <lineage>
        <taxon>Eukaryota</taxon>
        <taxon>Fungi</taxon>
        <taxon>Dikarya</taxon>
        <taxon>Ascomycota</taxon>
        <taxon>Pezizomycotina</taxon>
        <taxon>Eurotiomycetes</taxon>
        <taxon>Chaetothyriomycetidae</taxon>
        <taxon>Chaetothyriales</taxon>
        <taxon>Cyphellophoraceae</taxon>
        <taxon>Cyphellophora</taxon>
    </lineage>
</organism>
<evidence type="ECO:0000256" key="2">
    <source>
        <dbReference type="SAM" id="MobiDB-lite"/>
    </source>
</evidence>
<proteinExistence type="predicted"/>
<feature type="compositionally biased region" description="Low complexity" evidence="2">
    <location>
        <begin position="75"/>
        <end position="87"/>
    </location>
</feature>
<dbReference type="Gene3D" id="3.30.70.120">
    <property type="match status" value="1"/>
</dbReference>
<dbReference type="PANTHER" id="PTHR41774:SF1">
    <property type="entry name" value="NGG1P INTERACTING FACTOR NIF3"/>
    <property type="match status" value="1"/>
</dbReference>
<dbReference type="EMBL" id="LFJN01000060">
    <property type="protein sequence ID" value="KPI34443.1"/>
    <property type="molecule type" value="Genomic_DNA"/>
</dbReference>
<name>A0A0N1HGC9_9EURO</name>
<sequence length="201" mass="22016">MVVLNLPSLTRHILRTSSFRPLTAFKQLPPPHRTLGIRYHPVVDDANVVAYKDKVARKDVAREIQAKRARKNRRNAMASKPSTTTAAATTSTATEKFVLTYYVPVENCKAVTEAVHKTGAGTWPGDSYGETCFIGKGIGQFRPLEGANPVIGKVGDLEFVEESKVEMVIFGREIMVAAVAALKEAHPYEVVAYSVVKAEDT</sequence>